<keyword evidence="1" id="KW-0805">Transcription regulation</keyword>
<dbReference type="PROSITE" id="PS50152">
    <property type="entry name" value="25A_SYNTH_3"/>
    <property type="match status" value="1"/>
</dbReference>
<name>A0A212DBY9_CEREH</name>
<dbReference type="InterPro" id="IPR006561">
    <property type="entry name" value="DZF_dom"/>
</dbReference>
<sequence>MTTGHNLADLVVILKILPTLEAVAALGNKIVESPRALDPSEVLTVLTNETGFEISSSDATVKILITTVPPNLRKLDPELHLDIKVLHSALVAIRHACWFEENASQSTVKVLIRLRKDLRIRLSWL</sequence>
<comment type="caution">
    <text evidence="7">The sequence shown here is derived from an EMBL/GenBank/DDBJ whole genome shotgun (WGS) entry which is preliminary data.</text>
</comment>
<evidence type="ECO:0000256" key="4">
    <source>
        <dbReference type="ARBA" id="ARBA00023163"/>
    </source>
</evidence>
<dbReference type="InterPro" id="IPR052134">
    <property type="entry name" value="ILF2"/>
</dbReference>
<dbReference type="PANTHER" id="PTHR46447:SF1">
    <property type="entry name" value="INTERLEUKIN ENHANCER-BINDING FACTOR 2"/>
    <property type="match status" value="1"/>
</dbReference>
<dbReference type="AlphaFoldDB" id="A0A212DBY9"/>
<dbReference type="PROSITE" id="PS51703">
    <property type="entry name" value="DZF"/>
    <property type="match status" value="1"/>
</dbReference>
<gene>
    <name evidence="7" type="ORF">Celaphus_00004843</name>
</gene>
<protein>
    <recommendedName>
        <fullName evidence="6">DZF domain-containing protein</fullName>
    </recommendedName>
</protein>
<dbReference type="FunFam" id="3.30.460.10:FF:000058">
    <property type="entry name" value="Interleukin enhancer-binding factor 2"/>
    <property type="match status" value="1"/>
</dbReference>
<keyword evidence="2" id="KW-0238">DNA-binding</keyword>
<evidence type="ECO:0000256" key="1">
    <source>
        <dbReference type="ARBA" id="ARBA00023015"/>
    </source>
</evidence>
<dbReference type="Proteomes" id="UP000242450">
    <property type="component" value="Chromosome 4"/>
</dbReference>
<keyword evidence="8" id="KW-1185">Reference proteome</keyword>
<evidence type="ECO:0000259" key="6">
    <source>
        <dbReference type="PROSITE" id="PS51703"/>
    </source>
</evidence>
<dbReference type="Gene3D" id="3.30.460.10">
    <property type="entry name" value="Beta Polymerase, domain 2"/>
    <property type="match status" value="1"/>
</dbReference>
<keyword evidence="5" id="KW-0732">Signal</keyword>
<proteinExistence type="predicted"/>
<dbReference type="GO" id="GO:0045893">
    <property type="term" value="P:positive regulation of DNA-templated transcription"/>
    <property type="evidence" value="ECO:0007669"/>
    <property type="project" value="TreeGrafter"/>
</dbReference>
<dbReference type="EMBL" id="MKHE01000004">
    <property type="protein sequence ID" value="OWK15763.1"/>
    <property type="molecule type" value="Genomic_DNA"/>
</dbReference>
<dbReference type="PANTHER" id="PTHR46447">
    <property type="entry name" value="INTERLEUKIN ENHANCER-BINDING FACTOR"/>
    <property type="match status" value="1"/>
</dbReference>
<evidence type="ECO:0000313" key="7">
    <source>
        <dbReference type="EMBL" id="OWK15763.1"/>
    </source>
</evidence>
<organism evidence="7 8">
    <name type="scientific">Cervus elaphus hippelaphus</name>
    <name type="common">European red deer</name>
    <dbReference type="NCBI Taxonomy" id="46360"/>
    <lineage>
        <taxon>Eukaryota</taxon>
        <taxon>Metazoa</taxon>
        <taxon>Chordata</taxon>
        <taxon>Craniata</taxon>
        <taxon>Vertebrata</taxon>
        <taxon>Euteleostomi</taxon>
        <taxon>Mammalia</taxon>
        <taxon>Eutheria</taxon>
        <taxon>Laurasiatheria</taxon>
        <taxon>Artiodactyla</taxon>
        <taxon>Ruminantia</taxon>
        <taxon>Pecora</taxon>
        <taxon>Cervidae</taxon>
        <taxon>Cervinae</taxon>
        <taxon>Cervus</taxon>
    </lineage>
</organism>
<keyword evidence="4" id="KW-0804">Transcription</keyword>
<dbReference type="GO" id="GO:0003725">
    <property type="term" value="F:double-stranded RNA binding"/>
    <property type="evidence" value="ECO:0007669"/>
    <property type="project" value="TreeGrafter"/>
</dbReference>
<dbReference type="Pfam" id="PF07528">
    <property type="entry name" value="DZF_N"/>
    <property type="match status" value="1"/>
</dbReference>
<dbReference type="GO" id="GO:0003677">
    <property type="term" value="F:DNA binding"/>
    <property type="evidence" value="ECO:0007669"/>
    <property type="project" value="UniProtKB-KW"/>
</dbReference>
<evidence type="ECO:0000256" key="2">
    <source>
        <dbReference type="ARBA" id="ARBA00023125"/>
    </source>
</evidence>
<feature type="signal peptide" evidence="5">
    <location>
        <begin position="1"/>
        <end position="22"/>
    </location>
</feature>
<keyword evidence="3" id="KW-0010">Activator</keyword>
<dbReference type="InterPro" id="IPR049401">
    <property type="entry name" value="DZF_dom_N"/>
</dbReference>
<dbReference type="SMART" id="SM00572">
    <property type="entry name" value="DZF"/>
    <property type="match status" value="1"/>
</dbReference>
<dbReference type="OrthoDB" id="5775647at2759"/>
<feature type="chain" id="PRO_5012962237" description="DZF domain-containing protein" evidence="5">
    <location>
        <begin position="23"/>
        <end position="125"/>
    </location>
</feature>
<evidence type="ECO:0000256" key="3">
    <source>
        <dbReference type="ARBA" id="ARBA00023159"/>
    </source>
</evidence>
<dbReference type="InterPro" id="IPR043519">
    <property type="entry name" value="NT_sf"/>
</dbReference>
<evidence type="ECO:0000313" key="8">
    <source>
        <dbReference type="Proteomes" id="UP000242450"/>
    </source>
</evidence>
<evidence type="ECO:0000256" key="5">
    <source>
        <dbReference type="SAM" id="SignalP"/>
    </source>
</evidence>
<feature type="domain" description="DZF" evidence="6">
    <location>
        <begin position="1"/>
        <end position="125"/>
    </location>
</feature>
<accession>A0A212DBY9</accession>
<reference evidence="7 8" key="1">
    <citation type="journal article" date="2018" name="Mol. Genet. Genomics">
        <title>The red deer Cervus elaphus genome CerEla1.0: sequencing, annotating, genes, and chromosomes.</title>
        <authorList>
            <person name="Bana N.A."/>
            <person name="Nyiri A."/>
            <person name="Nagy J."/>
            <person name="Frank K."/>
            <person name="Nagy T."/>
            <person name="Steger V."/>
            <person name="Schiller M."/>
            <person name="Lakatos P."/>
            <person name="Sugar L."/>
            <person name="Horn P."/>
            <person name="Barta E."/>
            <person name="Orosz L."/>
        </authorList>
    </citation>
    <scope>NUCLEOTIDE SEQUENCE [LARGE SCALE GENOMIC DNA]</scope>
    <source>
        <strain evidence="7">Hungarian</strain>
    </source>
</reference>
<dbReference type="GO" id="GO:0071013">
    <property type="term" value="C:catalytic step 2 spliceosome"/>
    <property type="evidence" value="ECO:0007669"/>
    <property type="project" value="TreeGrafter"/>
</dbReference>